<sequence>MPFELKPITTPPSTIKYIRRGPLTRKVRQEICPPTTPSPTRSCTPLKRRTGPKSIPLYHEDDLPPLTKSLLDSEHVQLAGGASALSYSGSIKKSTAIRSASVPVEVPVPPLSPDLASGEAGPIILSGKPSPPPPAGPPSGPPSTPPPGRRACHPPPVPRRPLKRRYAVLDINNEDEIESVRRLENGHRLRAPRPYRN</sequence>
<proteinExistence type="predicted"/>
<dbReference type="AlphaFoldDB" id="A0AAD5YTI9"/>
<comment type="caution">
    <text evidence="2">The sequence shown here is derived from an EMBL/GenBank/DDBJ whole genome shotgun (WGS) entry which is preliminary data.</text>
</comment>
<organism evidence="2 3">
    <name type="scientific">Leucocoprinus birnbaumii</name>
    <dbReference type="NCBI Taxonomy" id="56174"/>
    <lineage>
        <taxon>Eukaryota</taxon>
        <taxon>Fungi</taxon>
        <taxon>Dikarya</taxon>
        <taxon>Basidiomycota</taxon>
        <taxon>Agaricomycotina</taxon>
        <taxon>Agaricomycetes</taxon>
        <taxon>Agaricomycetidae</taxon>
        <taxon>Agaricales</taxon>
        <taxon>Agaricineae</taxon>
        <taxon>Agaricaceae</taxon>
        <taxon>Leucocoprinus</taxon>
    </lineage>
</organism>
<feature type="region of interest" description="Disordered" evidence="1">
    <location>
        <begin position="26"/>
        <end position="61"/>
    </location>
</feature>
<feature type="region of interest" description="Disordered" evidence="1">
    <location>
        <begin position="83"/>
        <end position="197"/>
    </location>
</feature>
<dbReference type="Proteomes" id="UP001213000">
    <property type="component" value="Unassembled WGS sequence"/>
</dbReference>
<evidence type="ECO:0000313" key="2">
    <source>
        <dbReference type="EMBL" id="KAJ3571320.1"/>
    </source>
</evidence>
<feature type="compositionally biased region" description="Basic residues" evidence="1">
    <location>
        <begin position="188"/>
        <end position="197"/>
    </location>
</feature>
<gene>
    <name evidence="2" type="ORF">NP233_g3835</name>
</gene>
<accession>A0AAD5YTI9</accession>
<name>A0AAD5YTI9_9AGAR</name>
<reference evidence="2" key="1">
    <citation type="submission" date="2022-07" db="EMBL/GenBank/DDBJ databases">
        <title>Genome Sequence of Leucocoprinus birnbaumii.</title>
        <authorList>
            <person name="Buettner E."/>
        </authorList>
    </citation>
    <scope>NUCLEOTIDE SEQUENCE</scope>
    <source>
        <strain evidence="2">VT141</strain>
    </source>
</reference>
<feature type="compositionally biased region" description="Pro residues" evidence="1">
    <location>
        <begin position="129"/>
        <end position="159"/>
    </location>
</feature>
<keyword evidence="3" id="KW-1185">Reference proteome</keyword>
<feature type="compositionally biased region" description="Basic and acidic residues" evidence="1">
    <location>
        <begin position="178"/>
        <end position="187"/>
    </location>
</feature>
<evidence type="ECO:0000256" key="1">
    <source>
        <dbReference type="SAM" id="MobiDB-lite"/>
    </source>
</evidence>
<evidence type="ECO:0000313" key="3">
    <source>
        <dbReference type="Proteomes" id="UP001213000"/>
    </source>
</evidence>
<dbReference type="EMBL" id="JANIEX010000191">
    <property type="protein sequence ID" value="KAJ3571320.1"/>
    <property type="molecule type" value="Genomic_DNA"/>
</dbReference>
<protein>
    <submittedName>
        <fullName evidence="2">Uncharacterized protein</fullName>
    </submittedName>
</protein>